<sequence length="459" mass="51271">MSNSGGPLGELLQWSDLIACLFLLGHKLYISTNKATLLNHLDQLHSEAPCPDIVSQVYQLNFSLYFIRQYMFNNIFKDVVYDSLIALVPMWSLTVYPISMLTEENWDRKYLPMNSSIGNSRNPWGGHELKLLQYWTFFPHTPDNDFLGFSIHTSGVKPVFQRNSRGRPVSLVYGKEKYMWDGSEGVIDVLKSFTEVHATVADAKNSAMFSDIINHGFLNGTELTALLKSINIFVGLGFPLEGPAPLEAIANGAVFINPMFDPPKSRLNTAFLRDKPTLRELTSQSPYLERVGKPYVYTVDYSDMSAFKDSIRQALNEKPLPFIPEEFTPKGMLIRVHLLVSRNLCSYTSNWPPFSAFVPKLSAPDESCESACISSNLVCEPTFFPYVNSAAYLKSTGVCLSSKLTNSTKPYAPFNCSLQSSSSMFSCASRPSPGTKAVRLCPCRDYLDAQISLCKSCLS</sequence>
<keyword evidence="6" id="KW-0808">Transferase</keyword>
<dbReference type="EMBL" id="KN716372">
    <property type="protein sequence ID" value="KJH46043.1"/>
    <property type="molecule type" value="Genomic_DNA"/>
</dbReference>
<gene>
    <name evidence="15" type="ORF">DICVIV_07893</name>
</gene>
<dbReference type="InterPro" id="IPR052105">
    <property type="entry name" value="MGAT5_Glycosyltransferase"/>
</dbReference>
<keyword evidence="8" id="KW-0735">Signal-anchor</keyword>
<dbReference type="GO" id="GO:0006487">
    <property type="term" value="P:protein N-linked glycosylation"/>
    <property type="evidence" value="ECO:0007669"/>
    <property type="project" value="TreeGrafter"/>
</dbReference>
<dbReference type="InterPro" id="IPR026116">
    <property type="entry name" value="GT18_cat"/>
</dbReference>
<name>A0A0D8XN16_DICVI</name>
<dbReference type="STRING" id="29172.A0A0D8XN16"/>
<dbReference type="Pfam" id="PF15024">
    <property type="entry name" value="Glyco_transf_18"/>
    <property type="match status" value="1"/>
</dbReference>
<evidence type="ECO:0000256" key="5">
    <source>
        <dbReference type="ARBA" id="ARBA00022676"/>
    </source>
</evidence>
<evidence type="ECO:0000256" key="7">
    <source>
        <dbReference type="ARBA" id="ARBA00022692"/>
    </source>
</evidence>
<evidence type="ECO:0000256" key="1">
    <source>
        <dbReference type="ARBA" id="ARBA00004323"/>
    </source>
</evidence>
<evidence type="ECO:0000256" key="6">
    <source>
        <dbReference type="ARBA" id="ARBA00022679"/>
    </source>
</evidence>
<keyword evidence="10" id="KW-0333">Golgi apparatus</keyword>
<dbReference type="OrthoDB" id="2113294at2759"/>
<dbReference type="AlphaFoldDB" id="A0A0D8XN16"/>
<organism evidence="15 16">
    <name type="scientific">Dictyocaulus viviparus</name>
    <name type="common">Bovine lungworm</name>
    <dbReference type="NCBI Taxonomy" id="29172"/>
    <lineage>
        <taxon>Eukaryota</taxon>
        <taxon>Metazoa</taxon>
        <taxon>Ecdysozoa</taxon>
        <taxon>Nematoda</taxon>
        <taxon>Chromadorea</taxon>
        <taxon>Rhabditida</taxon>
        <taxon>Rhabditina</taxon>
        <taxon>Rhabditomorpha</taxon>
        <taxon>Strongyloidea</taxon>
        <taxon>Metastrongylidae</taxon>
        <taxon>Dictyocaulus</taxon>
    </lineage>
</organism>
<evidence type="ECO:0000256" key="13">
    <source>
        <dbReference type="ARBA" id="ARBA00048243"/>
    </source>
</evidence>
<evidence type="ECO:0000259" key="14">
    <source>
        <dbReference type="Pfam" id="PF15024"/>
    </source>
</evidence>
<keyword evidence="5" id="KW-0328">Glycosyltransferase</keyword>
<evidence type="ECO:0000256" key="11">
    <source>
        <dbReference type="ARBA" id="ARBA00023136"/>
    </source>
</evidence>
<keyword evidence="12" id="KW-0325">Glycoprotein</keyword>
<evidence type="ECO:0000256" key="12">
    <source>
        <dbReference type="ARBA" id="ARBA00023180"/>
    </source>
</evidence>
<evidence type="ECO:0000313" key="15">
    <source>
        <dbReference type="EMBL" id="KJH46043.1"/>
    </source>
</evidence>
<dbReference type="PANTHER" id="PTHR15075">
    <property type="entry name" value="ALPHA-MANNOSIDE BETA-1,6-N-ACETYLGLUCOSAMINYLTRANSFERASE"/>
    <property type="match status" value="1"/>
</dbReference>
<proteinExistence type="inferred from homology"/>
<dbReference type="EC" id="2.4.1.155" evidence="4"/>
<comment type="pathway">
    <text evidence="2">Protein modification; protein glycosylation.</text>
</comment>
<evidence type="ECO:0000256" key="3">
    <source>
        <dbReference type="ARBA" id="ARBA00007477"/>
    </source>
</evidence>
<dbReference type="PANTHER" id="PTHR15075:SF2">
    <property type="entry name" value="ALPHA-1,6-MANNOSYLGLYCOPROTEIN 6-BETA-N-ACETYLGLUCOSAMINYLTRANSFERASE"/>
    <property type="match status" value="1"/>
</dbReference>
<comment type="subcellular location">
    <subcellularLocation>
        <location evidence="1">Golgi apparatus membrane</location>
        <topology evidence="1">Single-pass type II membrane protein</topology>
    </subcellularLocation>
</comment>
<evidence type="ECO:0000256" key="8">
    <source>
        <dbReference type="ARBA" id="ARBA00022968"/>
    </source>
</evidence>
<dbReference type="GO" id="GO:0030144">
    <property type="term" value="F:alpha-1,6-mannosylglycoprotein 6-beta-N-acetylglucosaminyltransferase activity"/>
    <property type="evidence" value="ECO:0007669"/>
    <property type="project" value="UniProtKB-EC"/>
</dbReference>
<evidence type="ECO:0000256" key="9">
    <source>
        <dbReference type="ARBA" id="ARBA00022989"/>
    </source>
</evidence>
<evidence type="ECO:0000313" key="16">
    <source>
        <dbReference type="Proteomes" id="UP000053766"/>
    </source>
</evidence>
<evidence type="ECO:0000256" key="10">
    <source>
        <dbReference type="ARBA" id="ARBA00023034"/>
    </source>
</evidence>
<keyword evidence="9" id="KW-1133">Transmembrane helix</keyword>
<keyword evidence="16" id="KW-1185">Reference proteome</keyword>
<evidence type="ECO:0000256" key="2">
    <source>
        <dbReference type="ARBA" id="ARBA00004922"/>
    </source>
</evidence>
<feature type="domain" description="Glycosyltransferase family 18 catalytic" evidence="14">
    <location>
        <begin position="2"/>
        <end position="443"/>
    </location>
</feature>
<reference evidence="16" key="2">
    <citation type="journal article" date="2016" name="Sci. Rep.">
        <title>Dictyocaulus viviparus genome, variome and transcriptome elucidate lungworm biology and support future intervention.</title>
        <authorList>
            <person name="McNulty S.N."/>
            <person name="Strube C."/>
            <person name="Rosa B.A."/>
            <person name="Martin J.C."/>
            <person name="Tyagi R."/>
            <person name="Choi Y.J."/>
            <person name="Wang Q."/>
            <person name="Hallsworth Pepin K."/>
            <person name="Zhang X."/>
            <person name="Ozersky P."/>
            <person name="Wilson R.K."/>
            <person name="Sternberg P.W."/>
            <person name="Gasser R.B."/>
            <person name="Mitreva M."/>
        </authorList>
    </citation>
    <scope>NUCLEOTIDE SEQUENCE [LARGE SCALE GENOMIC DNA]</scope>
    <source>
        <strain evidence="16">HannoverDv2000</strain>
    </source>
</reference>
<dbReference type="Proteomes" id="UP000053766">
    <property type="component" value="Unassembled WGS sequence"/>
</dbReference>
<evidence type="ECO:0000256" key="4">
    <source>
        <dbReference type="ARBA" id="ARBA00012671"/>
    </source>
</evidence>
<comment type="catalytic activity">
    <reaction evidence="13">
        <text>N(4)-{beta-D-GlcNAc-(1-&gt;2)-[beta-D-GlcNAc-(1-&gt;4)]-alpha-D-Man-(1-&gt;3)-[beta-D-GlcNAc-(1-&gt;2)-alpha-D-Man-(1-&gt;6)]-beta-D-Man-(1-&gt;4)-beta-D-GlcNAc-(1-&gt;4)-beta-D-GlcNAc}-L-asparaginyl-[protein] + UDP-N-acetyl-alpha-D-glucosamine = N(4)-{beta-D-GlcNAc-(1-&gt;2)-[beta-D-GlcNAc-(1-&gt;4)]-alpha-D-Man-(1-&gt;3)-[beta-D-GlcNAc-(1-&gt;2)-[beta-D-GlcNAc-(1-&gt;6)]-alpha-D-Man-(1-&gt;6)]-beta-D-Man-(1-&gt;4)-beta-D-GlcNAc-(1-&gt;4)-beta-D-GlcNAc}-L-asparaginyl-[protein] + UDP + H(+)</text>
        <dbReference type="Rhea" id="RHEA:16921"/>
        <dbReference type="Rhea" id="RHEA-COMP:14374"/>
        <dbReference type="Rhea" id="RHEA-COMP:14377"/>
        <dbReference type="ChEBI" id="CHEBI:15378"/>
        <dbReference type="ChEBI" id="CHEBI:57705"/>
        <dbReference type="ChEBI" id="CHEBI:58223"/>
        <dbReference type="ChEBI" id="CHEBI:139507"/>
        <dbReference type="ChEBI" id="CHEBI:139510"/>
        <dbReference type="EC" id="2.4.1.155"/>
    </reaction>
</comment>
<keyword evidence="11" id="KW-0472">Membrane</keyword>
<dbReference type="UniPathway" id="UPA00378"/>
<dbReference type="GO" id="GO:0000139">
    <property type="term" value="C:Golgi membrane"/>
    <property type="evidence" value="ECO:0007669"/>
    <property type="project" value="UniProtKB-SubCell"/>
</dbReference>
<reference evidence="15 16" key="1">
    <citation type="submission" date="2013-11" db="EMBL/GenBank/DDBJ databases">
        <title>Draft genome of the bovine lungworm Dictyocaulus viviparus.</title>
        <authorList>
            <person name="Mitreva M."/>
        </authorList>
    </citation>
    <scope>NUCLEOTIDE SEQUENCE [LARGE SCALE GENOMIC DNA]</scope>
    <source>
        <strain evidence="15 16">HannoverDv2000</strain>
    </source>
</reference>
<keyword evidence="7" id="KW-0812">Transmembrane</keyword>
<comment type="similarity">
    <text evidence="3">Belongs to the glycosyltransferase 18 family.</text>
</comment>
<accession>A0A0D8XN16</accession>
<protein>
    <recommendedName>
        <fullName evidence="4">alpha-1,6-mannosyl-glycoprotein 6-beta-N-acetylglucosaminyltransferase</fullName>
        <ecNumber evidence="4">2.4.1.155</ecNumber>
    </recommendedName>
</protein>